<keyword evidence="2" id="KW-0808">Transferase</keyword>
<evidence type="ECO:0000259" key="8">
    <source>
        <dbReference type="PROSITE" id="PS50011"/>
    </source>
</evidence>
<dbReference type="GO" id="GO:0005524">
    <property type="term" value="F:ATP binding"/>
    <property type="evidence" value="ECO:0007669"/>
    <property type="project" value="UniProtKB-UniRule"/>
</dbReference>
<comment type="caution">
    <text evidence="9">The sequence shown here is derived from an EMBL/GenBank/DDBJ whole genome shotgun (WGS) entry which is preliminary data.</text>
</comment>
<keyword evidence="1" id="KW-0723">Serine/threonine-protein kinase</keyword>
<dbReference type="Gene3D" id="1.10.510.10">
    <property type="entry name" value="Transferase(Phosphotransferase) domain 1"/>
    <property type="match status" value="1"/>
</dbReference>
<protein>
    <recommendedName>
        <fullName evidence="8">Protein kinase domain-containing protein</fullName>
    </recommendedName>
</protein>
<dbReference type="InterPro" id="IPR011009">
    <property type="entry name" value="Kinase-like_dom_sf"/>
</dbReference>
<evidence type="ECO:0000256" key="3">
    <source>
        <dbReference type="ARBA" id="ARBA00022741"/>
    </source>
</evidence>
<evidence type="ECO:0000256" key="5">
    <source>
        <dbReference type="ARBA" id="ARBA00022840"/>
    </source>
</evidence>
<feature type="compositionally biased region" description="Low complexity" evidence="7">
    <location>
        <begin position="583"/>
        <end position="597"/>
    </location>
</feature>
<dbReference type="InterPro" id="IPR001245">
    <property type="entry name" value="Ser-Thr/Tyr_kinase_cat_dom"/>
</dbReference>
<feature type="compositionally biased region" description="Low complexity" evidence="7">
    <location>
        <begin position="414"/>
        <end position="428"/>
    </location>
</feature>
<dbReference type="FunFam" id="1.10.510.10:FF:000624">
    <property type="entry name" value="Mitogen-activated protein kinase"/>
    <property type="match status" value="1"/>
</dbReference>
<name>A0A8J2SU01_9STRA</name>
<dbReference type="SUPFAM" id="SSF56112">
    <property type="entry name" value="Protein kinase-like (PK-like)"/>
    <property type="match status" value="1"/>
</dbReference>
<feature type="compositionally biased region" description="Basic and acidic residues" evidence="7">
    <location>
        <begin position="472"/>
        <end position="490"/>
    </location>
</feature>
<dbReference type="Proteomes" id="UP000789595">
    <property type="component" value="Unassembled WGS sequence"/>
</dbReference>
<dbReference type="InterPro" id="IPR008271">
    <property type="entry name" value="Ser/Thr_kinase_AS"/>
</dbReference>
<feature type="compositionally biased region" description="Basic residues" evidence="7">
    <location>
        <begin position="570"/>
        <end position="579"/>
    </location>
</feature>
<feature type="compositionally biased region" description="Pro residues" evidence="7">
    <location>
        <begin position="401"/>
        <end position="413"/>
    </location>
</feature>
<reference evidence="9" key="1">
    <citation type="submission" date="2021-11" db="EMBL/GenBank/DDBJ databases">
        <authorList>
            <consortium name="Genoscope - CEA"/>
            <person name="William W."/>
        </authorList>
    </citation>
    <scope>NUCLEOTIDE SEQUENCE</scope>
</reference>
<dbReference type="InterPro" id="IPR050117">
    <property type="entry name" value="MAPK"/>
</dbReference>
<evidence type="ECO:0000256" key="6">
    <source>
        <dbReference type="PROSITE-ProRule" id="PRU10141"/>
    </source>
</evidence>
<dbReference type="PROSITE" id="PS00108">
    <property type="entry name" value="PROTEIN_KINASE_ST"/>
    <property type="match status" value="1"/>
</dbReference>
<evidence type="ECO:0000256" key="4">
    <source>
        <dbReference type="ARBA" id="ARBA00022777"/>
    </source>
</evidence>
<feature type="compositionally biased region" description="Low complexity" evidence="7">
    <location>
        <begin position="519"/>
        <end position="560"/>
    </location>
</feature>
<evidence type="ECO:0000256" key="1">
    <source>
        <dbReference type="ARBA" id="ARBA00022527"/>
    </source>
</evidence>
<dbReference type="EMBL" id="CAKKNE010000003">
    <property type="protein sequence ID" value="CAH0372814.1"/>
    <property type="molecule type" value="Genomic_DNA"/>
</dbReference>
<feature type="domain" description="Protein kinase" evidence="8">
    <location>
        <begin position="35"/>
        <end position="318"/>
    </location>
</feature>
<dbReference type="GO" id="GO:0004674">
    <property type="term" value="F:protein serine/threonine kinase activity"/>
    <property type="evidence" value="ECO:0007669"/>
    <property type="project" value="UniProtKB-KW"/>
</dbReference>
<keyword evidence="4" id="KW-0418">Kinase</keyword>
<feature type="region of interest" description="Disordered" evidence="7">
    <location>
        <begin position="395"/>
        <end position="428"/>
    </location>
</feature>
<dbReference type="InterPro" id="IPR017441">
    <property type="entry name" value="Protein_kinase_ATP_BS"/>
</dbReference>
<evidence type="ECO:0000313" key="10">
    <source>
        <dbReference type="Proteomes" id="UP000789595"/>
    </source>
</evidence>
<dbReference type="Pfam" id="PF07714">
    <property type="entry name" value="PK_Tyr_Ser-Thr"/>
    <property type="match status" value="1"/>
</dbReference>
<evidence type="ECO:0000313" key="9">
    <source>
        <dbReference type="EMBL" id="CAH0372814.1"/>
    </source>
</evidence>
<keyword evidence="10" id="KW-1185">Reference proteome</keyword>
<dbReference type="SMART" id="SM00220">
    <property type="entry name" value="S_TKc"/>
    <property type="match status" value="1"/>
</dbReference>
<dbReference type="InterPro" id="IPR000719">
    <property type="entry name" value="Prot_kinase_dom"/>
</dbReference>
<dbReference type="OrthoDB" id="192887at2759"/>
<evidence type="ECO:0000256" key="2">
    <source>
        <dbReference type="ARBA" id="ARBA00022679"/>
    </source>
</evidence>
<dbReference type="AlphaFoldDB" id="A0A8J2SU01"/>
<accession>A0A8J2SU01</accession>
<dbReference type="PANTHER" id="PTHR24055">
    <property type="entry name" value="MITOGEN-ACTIVATED PROTEIN KINASE"/>
    <property type="match status" value="1"/>
</dbReference>
<feature type="region of interest" description="Disordered" evidence="7">
    <location>
        <begin position="457"/>
        <end position="637"/>
    </location>
</feature>
<dbReference type="Gene3D" id="3.30.200.20">
    <property type="entry name" value="Phosphorylase Kinase, domain 1"/>
    <property type="match status" value="1"/>
</dbReference>
<sequence length="637" mass="67567">MGEAPQRAAKPAKAARRKKRAAEECLVFECLKPRYDAFKKVGNGSYGVVCSAVDAQDAGARRVAIKRVSPWADDCWDARHTLRELRLMHLLRGHPNVISLHDAVLRPGGSDDLFIVMELMDSDLHRILLGVQALHSVGILHRDLKPGNVLVSRDCRVRITDFGLSRCVAGLAADAARADAADDAKNPLTEYVVTRWYRCPEVLLAPHLPYSTAVDCWSVGCILGEMLLRKPLFQGKNFVHQVQVILEKLGTPTDGALGFEPREDAARFLAKQPARDDPGVAALLPDATPRQRALARRFLQFNPEVRCTVEAALADPLFDDAPELPAPSRPYFDAAAARAGTAPAALRDFAASVAADPCFDFDFERSGTTLAELKAEVKDQIAAARAKAARQAAAAAAPRAPAAPAPAPAPAPPRAAEAKQPLAPRPAAAIRARDPGAALAPAGPSSHDVAARPLAALPDDPSRRLASASLGDKPEPWSPRARDRDRDRPRGGGGRVLPARADRRARGRPAADLLSGRLASAPARPARGGSAAPPDADAARADAAARPPARPQPARGARARLFALPSLRPPRQHPGRVRPHGSPPRGGRAASAGAGEASPRRAARPGREKLLLANVPRAGDKPGSAGLLSRLRSVSAR</sequence>
<gene>
    <name evidence="9" type="ORF">PECAL_3P28610</name>
</gene>
<keyword evidence="5 6" id="KW-0067">ATP-binding</keyword>
<keyword evidence="3 6" id="KW-0547">Nucleotide-binding</keyword>
<organism evidence="9 10">
    <name type="scientific">Pelagomonas calceolata</name>
    <dbReference type="NCBI Taxonomy" id="35677"/>
    <lineage>
        <taxon>Eukaryota</taxon>
        <taxon>Sar</taxon>
        <taxon>Stramenopiles</taxon>
        <taxon>Ochrophyta</taxon>
        <taxon>Pelagophyceae</taxon>
        <taxon>Pelagomonadales</taxon>
        <taxon>Pelagomonadaceae</taxon>
        <taxon>Pelagomonas</taxon>
    </lineage>
</organism>
<proteinExistence type="predicted"/>
<evidence type="ECO:0000256" key="7">
    <source>
        <dbReference type="SAM" id="MobiDB-lite"/>
    </source>
</evidence>
<dbReference type="PROSITE" id="PS50011">
    <property type="entry name" value="PROTEIN_KINASE_DOM"/>
    <property type="match status" value="1"/>
</dbReference>
<feature type="binding site" evidence="6">
    <location>
        <position position="66"/>
    </location>
    <ligand>
        <name>ATP</name>
        <dbReference type="ChEBI" id="CHEBI:30616"/>
    </ligand>
</feature>
<dbReference type="Pfam" id="PF00069">
    <property type="entry name" value="Pkinase"/>
    <property type="match status" value="1"/>
</dbReference>
<dbReference type="PROSITE" id="PS00107">
    <property type="entry name" value="PROTEIN_KINASE_ATP"/>
    <property type="match status" value="1"/>
</dbReference>